<name>A0A0G2SSK1_9CAUD</name>
<dbReference type="Proteomes" id="UP000202749">
    <property type="component" value="Segment"/>
</dbReference>
<dbReference type="GeneID" id="26622923"/>
<organism evidence="1 2">
    <name type="scientific">Proteus phage vB_PmiM_Pm5461</name>
    <dbReference type="NCBI Taxonomy" id="1636250"/>
    <lineage>
        <taxon>Viruses</taxon>
        <taxon>Duplodnaviria</taxon>
        <taxon>Heunggongvirae</taxon>
        <taxon>Uroviricota</taxon>
        <taxon>Caudoviricetes</taxon>
        <taxon>Pantevenvirales</taxon>
        <taxon>Straboviridae</taxon>
        <taxon>Bragavirus</taxon>
        <taxon>Bragavirus pm5461</taxon>
    </lineage>
</organism>
<evidence type="ECO:0000313" key="1">
    <source>
        <dbReference type="EMBL" id="AKA61986.1"/>
    </source>
</evidence>
<accession>A0A0G2SSK1</accession>
<evidence type="ECO:0000313" key="2">
    <source>
        <dbReference type="Proteomes" id="UP000202749"/>
    </source>
</evidence>
<gene>
    <name evidence="1" type="ORF">Pm5461_121</name>
</gene>
<proteinExistence type="predicted"/>
<reference evidence="1 2" key="1">
    <citation type="submission" date="2015-03" db="EMBL/GenBank/DDBJ databases">
        <authorList>
            <person name="Melo L.D.R."/>
            <person name="Veiga P."/>
            <person name="Cerca N."/>
            <person name="Kropinski A.M."/>
            <person name="Azeredo J."/>
            <person name="Almeida C."/>
            <person name="Sillankorva S."/>
        </authorList>
    </citation>
    <scope>NUCLEOTIDE SEQUENCE [LARGE SCALE GENOMIC DNA]</scope>
</reference>
<keyword evidence="2" id="KW-1185">Reference proteome</keyword>
<sequence length="50" mass="5655">MKNIINSDENTTSIYAINIVIEFTNGKTVSMHTSELDSIESYQKNVKYIG</sequence>
<dbReference type="RefSeq" id="YP_009195542.1">
    <property type="nucleotide sequence ID" value="NC_028762.1"/>
</dbReference>
<protein>
    <submittedName>
        <fullName evidence="1">Uncharacterized protein</fullName>
    </submittedName>
</protein>
<dbReference type="KEGG" id="vg:26622923"/>
<dbReference type="EMBL" id="KP890823">
    <property type="protein sequence ID" value="AKA61986.1"/>
    <property type="molecule type" value="Genomic_DNA"/>
</dbReference>